<dbReference type="Proteomes" id="UP000593571">
    <property type="component" value="Unassembled WGS sequence"/>
</dbReference>
<accession>A0A7J8ILZ8</accession>
<dbReference type="EMBL" id="JACASE010000003">
    <property type="protein sequence ID" value="KAF6485321.1"/>
    <property type="molecule type" value="Genomic_DNA"/>
</dbReference>
<keyword evidence="1" id="KW-0472">Membrane</keyword>
<organism evidence="2 3">
    <name type="scientific">Rousettus aegyptiacus</name>
    <name type="common">Egyptian fruit bat</name>
    <name type="synonym">Pteropus aegyptiacus</name>
    <dbReference type="NCBI Taxonomy" id="9407"/>
    <lineage>
        <taxon>Eukaryota</taxon>
        <taxon>Metazoa</taxon>
        <taxon>Chordata</taxon>
        <taxon>Craniata</taxon>
        <taxon>Vertebrata</taxon>
        <taxon>Euteleostomi</taxon>
        <taxon>Mammalia</taxon>
        <taxon>Eutheria</taxon>
        <taxon>Laurasiatheria</taxon>
        <taxon>Chiroptera</taxon>
        <taxon>Yinpterochiroptera</taxon>
        <taxon>Pteropodoidea</taxon>
        <taxon>Pteropodidae</taxon>
        <taxon>Rousettinae</taxon>
        <taxon>Rousettus</taxon>
    </lineage>
</organism>
<dbReference type="AlphaFoldDB" id="A0A7J8ILZ8"/>
<gene>
    <name evidence="2" type="ORF">HJG63_010558</name>
</gene>
<keyword evidence="1" id="KW-0812">Transmembrane</keyword>
<name>A0A7J8ILZ8_ROUAE</name>
<proteinExistence type="predicted"/>
<reference evidence="2 3" key="1">
    <citation type="journal article" date="2020" name="Nature">
        <title>Six reference-quality genomes reveal evolution of bat adaptations.</title>
        <authorList>
            <person name="Jebb D."/>
            <person name="Huang Z."/>
            <person name="Pippel M."/>
            <person name="Hughes G.M."/>
            <person name="Lavrichenko K."/>
            <person name="Devanna P."/>
            <person name="Winkler S."/>
            <person name="Jermiin L.S."/>
            <person name="Skirmuntt E.C."/>
            <person name="Katzourakis A."/>
            <person name="Burkitt-Gray L."/>
            <person name="Ray D.A."/>
            <person name="Sullivan K.A.M."/>
            <person name="Roscito J.G."/>
            <person name="Kirilenko B.M."/>
            <person name="Davalos L.M."/>
            <person name="Corthals A.P."/>
            <person name="Power M.L."/>
            <person name="Jones G."/>
            <person name="Ransome R.D."/>
            <person name="Dechmann D.K.N."/>
            <person name="Locatelli A.G."/>
            <person name="Puechmaille S.J."/>
            <person name="Fedrigo O."/>
            <person name="Jarvis E.D."/>
            <person name="Hiller M."/>
            <person name="Vernes S.C."/>
            <person name="Myers E.W."/>
            <person name="Teeling E.C."/>
        </authorList>
    </citation>
    <scope>NUCLEOTIDE SEQUENCE [LARGE SCALE GENOMIC DNA]</scope>
    <source>
        <strain evidence="2">MRouAeg1</strain>
        <tissue evidence="2">Muscle</tissue>
    </source>
</reference>
<keyword evidence="3" id="KW-1185">Reference proteome</keyword>
<evidence type="ECO:0000313" key="3">
    <source>
        <dbReference type="Proteomes" id="UP000593571"/>
    </source>
</evidence>
<evidence type="ECO:0000256" key="1">
    <source>
        <dbReference type="SAM" id="Phobius"/>
    </source>
</evidence>
<evidence type="ECO:0000313" key="2">
    <source>
        <dbReference type="EMBL" id="KAF6485321.1"/>
    </source>
</evidence>
<keyword evidence="1" id="KW-1133">Transmembrane helix</keyword>
<feature type="transmembrane region" description="Helical" evidence="1">
    <location>
        <begin position="20"/>
        <end position="37"/>
    </location>
</feature>
<protein>
    <submittedName>
        <fullName evidence="2">Uncharacterized protein</fullName>
    </submittedName>
</protein>
<sequence>MTRQVAGGVWVVLGQSDSCTVLLLCFLLLLVVILSLGRELSLHHRYGILFSGFPASQPVVFHFYTVQKQVNMQSGIRLVVTLLGVSDRNMTGAPGFWKCSFSWSWYWLHRYVQLVKIQGHLYFVPFSMCDIF</sequence>
<comment type="caution">
    <text evidence="2">The sequence shown here is derived from an EMBL/GenBank/DDBJ whole genome shotgun (WGS) entry which is preliminary data.</text>
</comment>